<accession>C6B177</accession>
<protein>
    <recommendedName>
        <fullName evidence="3">Dihydrodipicolinate synthase family protein</fullName>
    </recommendedName>
</protein>
<organism evidence="1 2">
    <name type="scientific">Rhizobium leguminosarum bv. trifolii (strain WSM1325)</name>
    <dbReference type="NCBI Taxonomy" id="395491"/>
    <lineage>
        <taxon>Bacteria</taxon>
        <taxon>Pseudomonadati</taxon>
        <taxon>Pseudomonadota</taxon>
        <taxon>Alphaproteobacteria</taxon>
        <taxon>Hyphomicrobiales</taxon>
        <taxon>Rhizobiaceae</taxon>
        <taxon>Rhizobium/Agrobacterium group</taxon>
        <taxon>Rhizobium</taxon>
    </lineage>
</organism>
<gene>
    <name evidence="1" type="ordered locus">Rleg_4341</name>
</gene>
<dbReference type="SUPFAM" id="SSF51569">
    <property type="entry name" value="Aldolase"/>
    <property type="match status" value="1"/>
</dbReference>
<dbReference type="AlphaFoldDB" id="C6B177"/>
<dbReference type="Gene3D" id="3.20.20.70">
    <property type="entry name" value="Aldolase class I"/>
    <property type="match status" value="1"/>
</dbReference>
<dbReference type="Pfam" id="PF06187">
    <property type="entry name" value="DUF993"/>
    <property type="match status" value="1"/>
</dbReference>
<dbReference type="Proteomes" id="UP000002256">
    <property type="component" value="Chromosome"/>
</dbReference>
<evidence type="ECO:0000313" key="1">
    <source>
        <dbReference type="EMBL" id="ACS58581.1"/>
    </source>
</evidence>
<evidence type="ECO:0008006" key="3">
    <source>
        <dbReference type="Google" id="ProtNLM"/>
    </source>
</evidence>
<dbReference type="HOGENOM" id="CLU_703265_0_0_5"/>
<dbReference type="OrthoDB" id="9805272at2"/>
<sequence>MTTINLPLDGKIVPYTLTGTPIVLAKRDAKAFPRIAFAAAHVVADPLADNDPWLTPAIDWERTLAFRHRLWDLGLGVAEAMDTAQRGMGLGWPEARDLIRRALSEAAGRKDALIACGAGTDHLTPGPDVTIDTILRAYEEQIETVEAAGGRIILMASRALAAAAKGPDDYIRVYDRILRQVKEPVIIHWLGEMFDPALEGYWGNGDHIKAMSTCLEVIEAHAEKVDGIKISLLSKEKEVAMRRRLPKGVRMYTGDDFNYAELIAGDEEGHSDALLGIFDAIAPAASAALEALGRKSNHEFFDLLEPTVPLSRHIFKAPTRFYKTGVVFLAYLNGLQDHFVMVGGQQSTRSLTHLAELFRLADKARVLADPELATARMKQVLAVHGVN</sequence>
<evidence type="ECO:0000313" key="2">
    <source>
        <dbReference type="Proteomes" id="UP000002256"/>
    </source>
</evidence>
<dbReference type="InterPro" id="IPR009334">
    <property type="entry name" value="DUF993"/>
</dbReference>
<name>C6B177_RHILS</name>
<proteinExistence type="predicted"/>
<reference evidence="1 2" key="1">
    <citation type="journal article" date="2010" name="Stand. Genomic Sci.">
        <title>Complete genome sequence of Rhizobium leguminosarum bv. trifolii strain WSM1325, an effective microsymbiont of annual Mediterranean clovers.</title>
        <authorList>
            <person name="Reeve W."/>
            <person name="O'Hara G."/>
            <person name="Chain P."/>
            <person name="Ardley J."/>
            <person name="Brau L."/>
            <person name="Nandesena K."/>
            <person name="Tiwari R."/>
            <person name="Copeland A."/>
            <person name="Nolan M."/>
            <person name="Han C."/>
            <person name="Brettin T."/>
            <person name="Land M."/>
            <person name="Ovchinikova G."/>
            <person name="Ivanova N."/>
            <person name="Mavromatis K."/>
            <person name="Markowitz V."/>
            <person name="Kyrpides N."/>
            <person name="Melino V."/>
            <person name="Denton M."/>
            <person name="Yates R."/>
            <person name="Howieson J."/>
        </authorList>
    </citation>
    <scope>NUCLEOTIDE SEQUENCE [LARGE SCALE GENOMIC DNA]</scope>
    <source>
        <strain evidence="1 2">WSM1325</strain>
    </source>
</reference>
<dbReference type="KEGG" id="rlg:Rleg_4341"/>
<dbReference type="EMBL" id="CP001622">
    <property type="protein sequence ID" value="ACS58581.1"/>
    <property type="molecule type" value="Genomic_DNA"/>
</dbReference>
<dbReference type="InterPro" id="IPR013785">
    <property type="entry name" value="Aldolase_TIM"/>
</dbReference>